<sequence length="48" mass="5156">MCSTSSWLPASIMKAIGHSCCLRELVDGILPSPDVSIVIPGWELTDPE</sequence>
<evidence type="ECO:0000313" key="2">
    <source>
        <dbReference type="Proteomes" id="UP000025756"/>
    </source>
</evidence>
<name>A0ABR4R8S2_BORBO</name>
<organism evidence="1 2">
    <name type="scientific">Bordetella bronchiseptica 00-P-2796</name>
    <dbReference type="NCBI Taxonomy" id="1331199"/>
    <lineage>
        <taxon>Bacteria</taxon>
        <taxon>Pseudomonadati</taxon>
        <taxon>Pseudomonadota</taxon>
        <taxon>Betaproteobacteria</taxon>
        <taxon>Burkholderiales</taxon>
        <taxon>Alcaligenaceae</taxon>
        <taxon>Bordetella</taxon>
    </lineage>
</organism>
<proteinExistence type="predicted"/>
<dbReference type="Proteomes" id="UP000025756">
    <property type="component" value="Unassembled WGS sequence"/>
</dbReference>
<reference evidence="1 2" key="1">
    <citation type="submission" date="2014-03" db="EMBL/GenBank/DDBJ databases">
        <title>Genome sequence of Bordetella bronchiseptica.</title>
        <authorList>
            <person name="Harvill E."/>
            <person name="Goodfield L.L."/>
            <person name="Ivanov Y.V."/>
            <person name="Meyer J.A."/>
            <person name="Muse S.J."/>
            <person name="Jacobs N."/>
            <person name="Bendor L."/>
            <person name="Smallridge W.E."/>
            <person name="Brinkac L.M."/>
            <person name="Sanka R."/>
            <person name="Kim M."/>
            <person name="Losada L."/>
        </authorList>
    </citation>
    <scope>NUCLEOTIDE SEQUENCE [LARGE SCALE GENOMIC DNA]</scope>
    <source>
        <strain evidence="1 2">00-P-2796</strain>
    </source>
</reference>
<accession>A0ABR4R8S2</accession>
<comment type="caution">
    <text evidence="1">The sequence shown here is derived from an EMBL/GenBank/DDBJ whole genome shotgun (WGS) entry which is preliminary data.</text>
</comment>
<evidence type="ECO:0000313" key="1">
    <source>
        <dbReference type="EMBL" id="KCV30701.1"/>
    </source>
</evidence>
<dbReference type="EMBL" id="JGWH01000175">
    <property type="protein sequence ID" value="KCV30701.1"/>
    <property type="molecule type" value="Genomic_DNA"/>
</dbReference>
<protein>
    <submittedName>
        <fullName evidence="1">Uncharacterized protein</fullName>
    </submittedName>
</protein>
<keyword evidence="2" id="KW-1185">Reference proteome</keyword>
<gene>
    <name evidence="1" type="ORF">L490_0283</name>
</gene>